<organism evidence="4 5">
    <name type="scientific">Candidatus Kerfeldbacteria bacterium RIFOXYB2_FULL_38_14</name>
    <dbReference type="NCBI Taxonomy" id="1798547"/>
    <lineage>
        <taxon>Bacteria</taxon>
        <taxon>Candidatus Kerfeldiibacteriota</taxon>
    </lineage>
</organism>
<dbReference type="Proteomes" id="UP000176420">
    <property type="component" value="Unassembled WGS sequence"/>
</dbReference>
<dbReference type="Pfam" id="PF01066">
    <property type="entry name" value="CDP-OH_P_transf"/>
    <property type="match status" value="1"/>
</dbReference>
<evidence type="ECO:0008006" key="6">
    <source>
        <dbReference type="Google" id="ProtNLM"/>
    </source>
</evidence>
<feature type="transmembrane region" description="Helical" evidence="3">
    <location>
        <begin position="57"/>
        <end position="75"/>
    </location>
</feature>
<keyword evidence="3" id="KW-0812">Transmembrane</keyword>
<feature type="transmembrane region" description="Helical" evidence="3">
    <location>
        <begin position="142"/>
        <end position="160"/>
    </location>
</feature>
<dbReference type="InterPro" id="IPR043130">
    <property type="entry name" value="CDP-OH_PTrfase_TM_dom"/>
</dbReference>
<sequence length="253" mass="28969">MLNNTAKYKYKISAPYTSPREVIKKEDGFLAYWFTAQLANWTVRFTCRFLPTLTPNWFTAGSLILGLVTAVLFAFGDYRSLIFGVLILHISFMFDCCDGQLARIKGIKIRAGAWFDYHSDKIKDGFILLGLAWGVYQQTGQAWILAVAFLGIFFQFFRNINALNRDIFSLETAGTKDRPRTLITTNQKQNQLLRTIKHSTLFKLSDRVLLYTVFGIAAWPIGGIILYTALAFFFSSASAYLNYREFTKFDKNK</sequence>
<dbReference type="PROSITE" id="PS00379">
    <property type="entry name" value="CDP_ALCOHOL_P_TRANSF"/>
    <property type="match status" value="1"/>
</dbReference>
<dbReference type="AlphaFoldDB" id="A0A1G2BJ12"/>
<comment type="similarity">
    <text evidence="2">Belongs to the CDP-alcohol phosphatidyltransferase class-I family.</text>
</comment>
<gene>
    <name evidence="4" type="ORF">A2319_03440</name>
</gene>
<accession>A0A1G2BJ12</accession>
<dbReference type="InterPro" id="IPR048254">
    <property type="entry name" value="CDP_ALCOHOL_P_TRANSF_CS"/>
</dbReference>
<feature type="transmembrane region" description="Helical" evidence="3">
    <location>
        <begin position="208"/>
        <end position="234"/>
    </location>
</feature>
<keyword evidence="3" id="KW-1133">Transmembrane helix</keyword>
<dbReference type="EMBL" id="MHKI01000003">
    <property type="protein sequence ID" value="OGY88217.1"/>
    <property type="molecule type" value="Genomic_DNA"/>
</dbReference>
<evidence type="ECO:0000256" key="3">
    <source>
        <dbReference type="SAM" id="Phobius"/>
    </source>
</evidence>
<comment type="caution">
    <text evidence="4">The sequence shown here is derived from an EMBL/GenBank/DDBJ whole genome shotgun (WGS) entry which is preliminary data.</text>
</comment>
<evidence type="ECO:0000256" key="1">
    <source>
        <dbReference type="ARBA" id="ARBA00022679"/>
    </source>
</evidence>
<dbReference type="GO" id="GO:0016780">
    <property type="term" value="F:phosphotransferase activity, for other substituted phosphate groups"/>
    <property type="evidence" value="ECO:0007669"/>
    <property type="project" value="InterPro"/>
</dbReference>
<evidence type="ECO:0000256" key="2">
    <source>
        <dbReference type="RuleBase" id="RU003750"/>
    </source>
</evidence>
<keyword evidence="3" id="KW-0472">Membrane</keyword>
<evidence type="ECO:0000313" key="5">
    <source>
        <dbReference type="Proteomes" id="UP000176420"/>
    </source>
</evidence>
<dbReference type="InterPro" id="IPR000462">
    <property type="entry name" value="CDP-OH_P_trans"/>
</dbReference>
<reference evidence="4 5" key="1">
    <citation type="journal article" date="2016" name="Nat. Commun.">
        <title>Thousands of microbial genomes shed light on interconnected biogeochemical processes in an aquifer system.</title>
        <authorList>
            <person name="Anantharaman K."/>
            <person name="Brown C.T."/>
            <person name="Hug L.A."/>
            <person name="Sharon I."/>
            <person name="Castelle C.J."/>
            <person name="Probst A.J."/>
            <person name="Thomas B.C."/>
            <person name="Singh A."/>
            <person name="Wilkins M.J."/>
            <person name="Karaoz U."/>
            <person name="Brodie E.L."/>
            <person name="Williams K.H."/>
            <person name="Hubbard S.S."/>
            <person name="Banfield J.F."/>
        </authorList>
    </citation>
    <scope>NUCLEOTIDE SEQUENCE [LARGE SCALE GENOMIC DNA]</scope>
</reference>
<keyword evidence="1 2" id="KW-0808">Transferase</keyword>
<evidence type="ECO:0000313" key="4">
    <source>
        <dbReference type="EMBL" id="OGY88217.1"/>
    </source>
</evidence>
<name>A0A1G2BJ12_9BACT</name>
<dbReference type="Gene3D" id="1.20.120.1760">
    <property type="match status" value="1"/>
</dbReference>
<dbReference type="GO" id="GO:0016020">
    <property type="term" value="C:membrane"/>
    <property type="evidence" value="ECO:0007669"/>
    <property type="project" value="InterPro"/>
</dbReference>
<proteinExistence type="inferred from homology"/>
<dbReference type="GO" id="GO:0008654">
    <property type="term" value="P:phospholipid biosynthetic process"/>
    <property type="evidence" value="ECO:0007669"/>
    <property type="project" value="InterPro"/>
</dbReference>
<protein>
    <recommendedName>
        <fullName evidence="6">CDP-alcohol phosphatidyltransferase</fullName>
    </recommendedName>
</protein>